<proteinExistence type="predicted"/>
<dbReference type="Proteomes" id="UP000294802">
    <property type="component" value="Unassembled WGS sequence"/>
</dbReference>
<evidence type="ECO:0000313" key="2">
    <source>
        <dbReference type="EMBL" id="TDM12573.1"/>
    </source>
</evidence>
<dbReference type="InterPro" id="IPR014922">
    <property type="entry name" value="YdhG-like"/>
</dbReference>
<name>A0A4R6BWI8_9STAP</name>
<dbReference type="OrthoDB" id="9813231at2"/>
<gene>
    <name evidence="2" type="ORF">ERX29_02895</name>
</gene>
<reference evidence="2 3" key="1">
    <citation type="submission" date="2019-01" db="EMBL/GenBank/DDBJ databases">
        <title>Draft genome sequences of the type strains of six Macrococcus species.</title>
        <authorList>
            <person name="Mazhar S."/>
            <person name="Altermann E."/>
            <person name="Hill C."/>
            <person name="Mcauliffe O."/>
        </authorList>
    </citation>
    <scope>NUCLEOTIDE SEQUENCE [LARGE SCALE GENOMIC DNA]</scope>
    <source>
        <strain evidence="2 3">CCM4815</strain>
    </source>
</reference>
<comment type="caution">
    <text evidence="2">The sequence shown here is derived from an EMBL/GenBank/DDBJ whole genome shotgun (WGS) entry which is preliminary data.</text>
</comment>
<dbReference type="Pfam" id="PF08818">
    <property type="entry name" value="DUF1801"/>
    <property type="match status" value="1"/>
</dbReference>
<dbReference type="EMBL" id="SCWB01000003">
    <property type="protein sequence ID" value="TDM12573.1"/>
    <property type="molecule type" value="Genomic_DNA"/>
</dbReference>
<accession>A0A4R6BWI8</accession>
<dbReference type="Gene3D" id="3.90.1150.200">
    <property type="match status" value="1"/>
</dbReference>
<evidence type="ECO:0000259" key="1">
    <source>
        <dbReference type="Pfam" id="PF08818"/>
    </source>
</evidence>
<sequence>MSYTHLVDDARLDAYSKLIDTIDTHIPAEFDQTEDYGGISYVVPKTTYPPGYHCTPEKPLPFLYVVAQKKHIAIYHMGIYADESLLTWFQKEYAKRVPTKLNMGKSCIRFTNIKNIPYDLIGELAEKMTADQWIDLYTEMLKKK</sequence>
<dbReference type="RefSeq" id="WP_133443184.1">
    <property type="nucleotide sequence ID" value="NZ_SCWB01000003.1"/>
</dbReference>
<organism evidence="2 3">
    <name type="scientific">Macrococcus lamae</name>
    <dbReference type="NCBI Taxonomy" id="198484"/>
    <lineage>
        <taxon>Bacteria</taxon>
        <taxon>Bacillati</taxon>
        <taxon>Bacillota</taxon>
        <taxon>Bacilli</taxon>
        <taxon>Bacillales</taxon>
        <taxon>Staphylococcaceae</taxon>
        <taxon>Macrococcus</taxon>
    </lineage>
</organism>
<evidence type="ECO:0000313" key="3">
    <source>
        <dbReference type="Proteomes" id="UP000294802"/>
    </source>
</evidence>
<protein>
    <submittedName>
        <fullName evidence="2">DUF1801 domain-containing protein</fullName>
    </submittedName>
</protein>
<dbReference type="AlphaFoldDB" id="A0A4R6BWI8"/>
<keyword evidence="3" id="KW-1185">Reference proteome</keyword>
<feature type="domain" description="YdhG-like" evidence="1">
    <location>
        <begin position="15"/>
        <end position="127"/>
    </location>
</feature>